<sequence length="85" mass="10172">MKLTLYRRDNCSLCEEALVMLEWLKEDYPFELEQIDISEDERLEAKYMFEIPVVVHENTVISQGRYDDSKVEDFVKYTLTSKKNV</sequence>
<evidence type="ECO:0000313" key="2">
    <source>
        <dbReference type="Proteomes" id="UP000254060"/>
    </source>
</evidence>
<reference evidence="1 2" key="1">
    <citation type="submission" date="2018-06" db="EMBL/GenBank/DDBJ databases">
        <authorList>
            <consortium name="Pathogen Informatics"/>
            <person name="Doyle S."/>
        </authorList>
    </citation>
    <scope>NUCLEOTIDE SEQUENCE [LARGE SCALE GENOMIC DNA]</scope>
    <source>
        <strain evidence="1 2">NCTC13163</strain>
    </source>
</reference>
<name>A0A377FRV2_9BACL</name>
<gene>
    <name evidence="1" type="ORF">NCTC13163_00910</name>
</gene>
<dbReference type="RefSeq" id="WP_029334598.1">
    <property type="nucleotide sequence ID" value="NZ_UGGP01000001.1"/>
</dbReference>
<dbReference type="InterPro" id="IPR008554">
    <property type="entry name" value="Glutaredoxin-like"/>
</dbReference>
<dbReference type="Proteomes" id="UP000254060">
    <property type="component" value="Unassembled WGS sequence"/>
</dbReference>
<dbReference type="Gene3D" id="3.40.30.10">
    <property type="entry name" value="Glutaredoxin"/>
    <property type="match status" value="1"/>
</dbReference>
<dbReference type="OrthoDB" id="32865at2"/>
<dbReference type="AlphaFoldDB" id="A0A377FRV2"/>
<dbReference type="InterPro" id="IPR036249">
    <property type="entry name" value="Thioredoxin-like_sf"/>
</dbReference>
<dbReference type="STRING" id="1397694.GCA_000702585_01424"/>
<dbReference type="PANTHER" id="PTHR33558:SF1">
    <property type="entry name" value="GLUTAREDOXIN-LIKE PROTEIN C5ORF63 HOMOLOG"/>
    <property type="match status" value="1"/>
</dbReference>
<dbReference type="EMBL" id="UGGP01000001">
    <property type="protein sequence ID" value="STO07561.1"/>
    <property type="molecule type" value="Genomic_DNA"/>
</dbReference>
<dbReference type="SUPFAM" id="SSF52833">
    <property type="entry name" value="Thioredoxin-like"/>
    <property type="match status" value="1"/>
</dbReference>
<dbReference type="PANTHER" id="PTHR33558">
    <property type="entry name" value="GLUTAREDOXIN-LIKE PROTEIN C5ORF63 HOMOLOG"/>
    <property type="match status" value="1"/>
</dbReference>
<dbReference type="Pfam" id="PF05768">
    <property type="entry name" value="Glrx-like"/>
    <property type="match status" value="1"/>
</dbReference>
<accession>A0A377FRV2</accession>
<evidence type="ECO:0000313" key="1">
    <source>
        <dbReference type="EMBL" id="STO07561.1"/>
    </source>
</evidence>
<organism evidence="1 2">
    <name type="scientific">Exiguobacterium aurantiacum</name>
    <dbReference type="NCBI Taxonomy" id="33987"/>
    <lineage>
        <taxon>Bacteria</taxon>
        <taxon>Bacillati</taxon>
        <taxon>Bacillota</taxon>
        <taxon>Bacilli</taxon>
        <taxon>Bacillales</taxon>
        <taxon>Bacillales Family XII. Incertae Sedis</taxon>
        <taxon>Exiguobacterium</taxon>
    </lineage>
</organism>
<protein>
    <submittedName>
        <fullName evidence="1">Glutaredoxin-like domain (DUF836)</fullName>
    </submittedName>
</protein>
<proteinExistence type="predicted"/>
<dbReference type="InterPro" id="IPR052565">
    <property type="entry name" value="Glutaredoxin-like_YDR286C"/>
</dbReference>